<dbReference type="InterPro" id="IPR006379">
    <property type="entry name" value="HAD-SF_hydro_IIB"/>
</dbReference>
<dbReference type="AlphaFoldDB" id="A0A094SFW4"/>
<dbReference type="EMBL" id="JNSL01000067">
    <property type="protein sequence ID" value="KGA17158.1"/>
    <property type="molecule type" value="Genomic_DNA"/>
</dbReference>
<reference evidence="1" key="1">
    <citation type="submission" date="2014-06" db="EMBL/GenBank/DDBJ databases">
        <title>Key roles for freshwater Actinobacteria revealed by deep metagenomic sequencing.</title>
        <authorList>
            <person name="Ghai R."/>
            <person name="Mizuno C.M."/>
            <person name="Picazo A."/>
            <person name="Camacho A."/>
            <person name="Rodriguez-Valera F."/>
        </authorList>
    </citation>
    <scope>NUCLEOTIDE SEQUENCE</scope>
</reference>
<protein>
    <recommendedName>
        <fullName evidence="2">Haloacid dehalogenase</fullName>
    </recommendedName>
</protein>
<dbReference type="Gene3D" id="3.30.1240.10">
    <property type="match status" value="1"/>
</dbReference>
<dbReference type="SUPFAM" id="SSF56784">
    <property type="entry name" value="HAD-like"/>
    <property type="match status" value="1"/>
</dbReference>
<dbReference type="InterPro" id="IPR036412">
    <property type="entry name" value="HAD-like_sf"/>
</dbReference>
<proteinExistence type="predicted"/>
<accession>A0A094SFW4</accession>
<dbReference type="PANTHER" id="PTHR10000:SF8">
    <property type="entry name" value="HAD SUPERFAMILY HYDROLASE-LIKE, TYPE 3"/>
    <property type="match status" value="1"/>
</dbReference>
<dbReference type="PANTHER" id="PTHR10000">
    <property type="entry name" value="PHOSPHOSERINE PHOSPHATASE"/>
    <property type="match status" value="1"/>
</dbReference>
<dbReference type="Pfam" id="PF08282">
    <property type="entry name" value="Hydrolase_3"/>
    <property type="match status" value="1"/>
</dbReference>
<dbReference type="PROSITE" id="PS01229">
    <property type="entry name" value="COF_2"/>
    <property type="match status" value="1"/>
</dbReference>
<dbReference type="NCBIfam" id="TIGR01484">
    <property type="entry name" value="HAD-SF-IIB"/>
    <property type="match status" value="1"/>
</dbReference>
<evidence type="ECO:0000313" key="1">
    <source>
        <dbReference type="EMBL" id="KGA17158.1"/>
    </source>
</evidence>
<evidence type="ECO:0008006" key="2">
    <source>
        <dbReference type="Google" id="ProtNLM"/>
    </source>
</evidence>
<name>A0A094SFW4_9ZZZZ</name>
<organism evidence="1">
    <name type="scientific">freshwater metagenome</name>
    <dbReference type="NCBI Taxonomy" id="449393"/>
    <lineage>
        <taxon>unclassified sequences</taxon>
        <taxon>metagenomes</taxon>
        <taxon>ecological metagenomes</taxon>
    </lineage>
</organism>
<dbReference type="Gene3D" id="3.40.50.1000">
    <property type="entry name" value="HAD superfamily/HAD-like"/>
    <property type="match status" value="1"/>
</dbReference>
<dbReference type="GO" id="GO:0005829">
    <property type="term" value="C:cytosol"/>
    <property type="evidence" value="ECO:0007669"/>
    <property type="project" value="TreeGrafter"/>
</dbReference>
<dbReference type="GO" id="GO:0000287">
    <property type="term" value="F:magnesium ion binding"/>
    <property type="evidence" value="ECO:0007669"/>
    <property type="project" value="TreeGrafter"/>
</dbReference>
<gene>
    <name evidence="1" type="ORF">GM51_11030</name>
</gene>
<dbReference type="InterPro" id="IPR023214">
    <property type="entry name" value="HAD_sf"/>
</dbReference>
<sequence>MIPGKRPKLIATDLDGTIVPHLGPISDRTVAAFKKAHDLGIEIFYITGRPPRWMNEIRDSFGFGNAVCANGAILYDLMNGRVLEQWLMPKENQLEVVKRLRKHLPGIYFAVEYDEEFHREIKYATKWDIGLDNVGVENIEEKIEQPAFKMLGRCGNNEFTSDQMLEIATRELDGIANITHSNSSESLIEISAVGVSKGETLAKMAARAGLTSEDCVSFGDNPNDFSMLQWASRSWAMSDGHPDGWKYAKFVAEAHYHDGVAMVIEELLELPA</sequence>
<dbReference type="GO" id="GO:0016791">
    <property type="term" value="F:phosphatase activity"/>
    <property type="evidence" value="ECO:0007669"/>
    <property type="project" value="TreeGrafter"/>
</dbReference>
<comment type="caution">
    <text evidence="1">The sequence shown here is derived from an EMBL/GenBank/DDBJ whole genome shotgun (WGS) entry which is preliminary data.</text>
</comment>